<feature type="domain" description="CobW C-terminal" evidence="7">
    <location>
        <begin position="237"/>
        <end position="307"/>
    </location>
</feature>
<evidence type="ECO:0000256" key="4">
    <source>
        <dbReference type="ARBA" id="ARBA00034320"/>
    </source>
</evidence>
<dbReference type="InterPro" id="IPR036627">
    <property type="entry name" value="CobW-likC_sf"/>
</dbReference>
<dbReference type="InterPro" id="IPR051316">
    <property type="entry name" value="Zinc-reg_GTPase_activator"/>
</dbReference>
<proteinExistence type="inferred from homology"/>
<protein>
    <submittedName>
        <fullName evidence="8">GTP-binding protein</fullName>
    </submittedName>
</protein>
<dbReference type="CDD" id="cd03112">
    <property type="entry name" value="CobW-like"/>
    <property type="match status" value="1"/>
</dbReference>
<accession>A0ABV1KQZ8</accession>
<dbReference type="Gene3D" id="3.30.1220.10">
    <property type="entry name" value="CobW-like, C-terminal domain"/>
    <property type="match status" value="1"/>
</dbReference>
<dbReference type="InterPro" id="IPR003495">
    <property type="entry name" value="CobW/HypB/UreG_nucleotide-bd"/>
</dbReference>
<dbReference type="PANTHER" id="PTHR13748">
    <property type="entry name" value="COBW-RELATED"/>
    <property type="match status" value="1"/>
</dbReference>
<dbReference type="Proteomes" id="UP001493487">
    <property type="component" value="Unassembled WGS sequence"/>
</dbReference>
<comment type="catalytic activity">
    <reaction evidence="5">
        <text>GTP + H2O = GDP + phosphate + H(+)</text>
        <dbReference type="Rhea" id="RHEA:19669"/>
        <dbReference type="ChEBI" id="CHEBI:15377"/>
        <dbReference type="ChEBI" id="CHEBI:15378"/>
        <dbReference type="ChEBI" id="CHEBI:37565"/>
        <dbReference type="ChEBI" id="CHEBI:43474"/>
        <dbReference type="ChEBI" id="CHEBI:58189"/>
    </reaction>
    <physiologicalReaction direction="left-to-right" evidence="5">
        <dbReference type="Rhea" id="RHEA:19670"/>
    </physiologicalReaction>
</comment>
<dbReference type="InterPro" id="IPR011629">
    <property type="entry name" value="CobW-like_C"/>
</dbReference>
<evidence type="ECO:0000256" key="2">
    <source>
        <dbReference type="ARBA" id="ARBA00022801"/>
    </source>
</evidence>
<dbReference type="RefSeq" id="WP_232187552.1">
    <property type="nucleotide sequence ID" value="NZ_JAIOAP010000013.1"/>
</dbReference>
<feature type="domain" description="CobW/HypB/UreG nucleotide-binding" evidence="6">
    <location>
        <begin position="7"/>
        <end position="187"/>
    </location>
</feature>
<dbReference type="PANTHER" id="PTHR13748:SF62">
    <property type="entry name" value="COBW DOMAIN-CONTAINING PROTEIN"/>
    <property type="match status" value="1"/>
</dbReference>
<keyword evidence="2" id="KW-0378">Hydrolase</keyword>
<evidence type="ECO:0000256" key="3">
    <source>
        <dbReference type="ARBA" id="ARBA00023186"/>
    </source>
</evidence>
<keyword evidence="9" id="KW-1185">Reference proteome</keyword>
<evidence type="ECO:0000313" key="8">
    <source>
        <dbReference type="EMBL" id="MEQ4482463.1"/>
    </source>
</evidence>
<dbReference type="InterPro" id="IPR027417">
    <property type="entry name" value="P-loop_NTPase"/>
</dbReference>
<evidence type="ECO:0000256" key="1">
    <source>
        <dbReference type="ARBA" id="ARBA00022741"/>
    </source>
</evidence>
<dbReference type="SUPFAM" id="SSF52540">
    <property type="entry name" value="P-loop containing nucleoside triphosphate hydrolases"/>
    <property type="match status" value="1"/>
</dbReference>
<dbReference type="Gene3D" id="3.40.50.300">
    <property type="entry name" value="P-loop containing nucleotide triphosphate hydrolases"/>
    <property type="match status" value="1"/>
</dbReference>
<keyword evidence="1" id="KW-0547">Nucleotide-binding</keyword>
<name>A0ABV1KQZ8_9BACL</name>
<evidence type="ECO:0000259" key="6">
    <source>
        <dbReference type="Pfam" id="PF02492"/>
    </source>
</evidence>
<comment type="caution">
    <text evidence="8">The sequence shown here is derived from an EMBL/GenBank/DDBJ whole genome shotgun (WGS) entry which is preliminary data.</text>
</comment>
<dbReference type="Pfam" id="PF02492">
    <property type="entry name" value="cobW"/>
    <property type="match status" value="1"/>
</dbReference>
<dbReference type="EMBL" id="JASKHM010000004">
    <property type="protein sequence ID" value="MEQ4482463.1"/>
    <property type="molecule type" value="Genomic_DNA"/>
</dbReference>
<dbReference type="Pfam" id="PF07683">
    <property type="entry name" value="CobW_C"/>
    <property type="match status" value="1"/>
</dbReference>
<evidence type="ECO:0000313" key="9">
    <source>
        <dbReference type="Proteomes" id="UP001493487"/>
    </source>
</evidence>
<dbReference type="SUPFAM" id="SSF90002">
    <property type="entry name" value="Hypothetical protein YjiA, C-terminal domain"/>
    <property type="match status" value="1"/>
</dbReference>
<evidence type="ECO:0000256" key="5">
    <source>
        <dbReference type="ARBA" id="ARBA00049117"/>
    </source>
</evidence>
<comment type="similarity">
    <text evidence="4">Belongs to the SIMIBI class G3E GTPase family. ZNG1 subfamily.</text>
</comment>
<reference evidence="8 9" key="1">
    <citation type="journal article" date="2023" name="Genome Announc.">
        <title>Pan-Genome Analyses of the Genus Cohnella and Proposal of the Novel Species Cohnella silvisoli sp. nov., Isolated from Forest Soil.</title>
        <authorList>
            <person name="Wang C."/>
            <person name="Mao L."/>
            <person name="Bao G."/>
            <person name="Zhu H."/>
        </authorList>
    </citation>
    <scope>NUCLEOTIDE SEQUENCE [LARGE SCALE GENOMIC DNA]</scope>
    <source>
        <strain evidence="8 9">NL03-T5-1</strain>
    </source>
</reference>
<organism evidence="8 9">
    <name type="scientific">Cohnella silvisoli</name>
    <dbReference type="NCBI Taxonomy" id="2873699"/>
    <lineage>
        <taxon>Bacteria</taxon>
        <taxon>Bacillati</taxon>
        <taxon>Bacillota</taxon>
        <taxon>Bacilli</taxon>
        <taxon>Bacillales</taxon>
        <taxon>Paenibacillaceae</taxon>
        <taxon>Cohnella</taxon>
    </lineage>
</organism>
<sequence>MTNPIVPIHVLTGFLGSGKTTVLLALLERLKAEGKRPAVIINEFGDADVDGLLVQDDIPTESMLGGCICCTIRGDLSMTILDLYERYNPDILLIEATGAAHPAEIIEGVSDASLLTRTELRTIVNVIDARMLLDTYTQSTNREARLYKSQIQTAGWLLLNKIDRVPIESLPELEKWIRQYNEHAPLVATIKGSEGLGFMDSHTQVNPGDIVAQREGAADLAMEEDGEDSHSSLTVKTYYLDEPIDRQSFQSACLSLPHGLHRMKGIVRFAGEQGLHLIQYAYRELEMMPIQPQKAVQEVLVVIGESDALSEANEAMLEIIGF</sequence>
<keyword evidence="3" id="KW-0143">Chaperone</keyword>
<gene>
    <name evidence="8" type="ORF">QJS35_08665</name>
</gene>
<evidence type="ECO:0000259" key="7">
    <source>
        <dbReference type="Pfam" id="PF07683"/>
    </source>
</evidence>